<dbReference type="EMBL" id="AKHW03003917">
    <property type="protein sequence ID" value="KYO32441.1"/>
    <property type="molecule type" value="Genomic_DNA"/>
</dbReference>
<dbReference type="AlphaFoldDB" id="A0A151N6R8"/>
<dbReference type="Proteomes" id="UP000050525">
    <property type="component" value="Unassembled WGS sequence"/>
</dbReference>
<comment type="caution">
    <text evidence="2">The sequence shown here is derived from an EMBL/GenBank/DDBJ whole genome shotgun (WGS) entry which is preliminary data.</text>
</comment>
<evidence type="ECO:0000313" key="3">
    <source>
        <dbReference type="Proteomes" id="UP000050525"/>
    </source>
</evidence>
<proteinExistence type="predicted"/>
<feature type="chain" id="PRO_5007585794" evidence="1">
    <location>
        <begin position="21"/>
        <end position="86"/>
    </location>
</feature>
<keyword evidence="3" id="KW-1185">Reference proteome</keyword>
<sequence length="86" mass="9425">MGTLAVLELFVLLTGHCSYGHTPFELQAQAPQKKPPCPQKKKKTEHHLSEIVREEDTFCHNSSWISQGPVGIFHSCPAELGSGLGL</sequence>
<organism evidence="2 3">
    <name type="scientific">Alligator mississippiensis</name>
    <name type="common">American alligator</name>
    <dbReference type="NCBI Taxonomy" id="8496"/>
    <lineage>
        <taxon>Eukaryota</taxon>
        <taxon>Metazoa</taxon>
        <taxon>Chordata</taxon>
        <taxon>Craniata</taxon>
        <taxon>Vertebrata</taxon>
        <taxon>Euteleostomi</taxon>
        <taxon>Archelosauria</taxon>
        <taxon>Archosauria</taxon>
        <taxon>Crocodylia</taxon>
        <taxon>Alligatoridae</taxon>
        <taxon>Alligatorinae</taxon>
        <taxon>Alligator</taxon>
    </lineage>
</organism>
<reference evidence="2 3" key="1">
    <citation type="journal article" date="2012" name="Genome Biol.">
        <title>Sequencing three crocodilian genomes to illuminate the evolution of archosaurs and amniotes.</title>
        <authorList>
            <person name="St John J.A."/>
            <person name="Braun E.L."/>
            <person name="Isberg S.R."/>
            <person name="Miles L.G."/>
            <person name="Chong A.Y."/>
            <person name="Gongora J."/>
            <person name="Dalzell P."/>
            <person name="Moran C."/>
            <person name="Bed'hom B."/>
            <person name="Abzhanov A."/>
            <person name="Burgess S.C."/>
            <person name="Cooksey A.M."/>
            <person name="Castoe T.A."/>
            <person name="Crawford N.G."/>
            <person name="Densmore L.D."/>
            <person name="Drew J.C."/>
            <person name="Edwards S.V."/>
            <person name="Faircloth B.C."/>
            <person name="Fujita M.K."/>
            <person name="Greenwold M.J."/>
            <person name="Hoffmann F.G."/>
            <person name="Howard J.M."/>
            <person name="Iguchi T."/>
            <person name="Janes D.E."/>
            <person name="Khan S.Y."/>
            <person name="Kohno S."/>
            <person name="de Koning A.J."/>
            <person name="Lance S.L."/>
            <person name="McCarthy F.M."/>
            <person name="McCormack J.E."/>
            <person name="Merchant M.E."/>
            <person name="Peterson D.G."/>
            <person name="Pollock D.D."/>
            <person name="Pourmand N."/>
            <person name="Raney B.J."/>
            <person name="Roessler K.A."/>
            <person name="Sanford J.R."/>
            <person name="Sawyer R.H."/>
            <person name="Schmidt C.J."/>
            <person name="Triplett E.W."/>
            <person name="Tuberville T.D."/>
            <person name="Venegas-Anaya M."/>
            <person name="Howard J.T."/>
            <person name="Jarvis E.D."/>
            <person name="Guillette L.J.Jr."/>
            <person name="Glenn T.C."/>
            <person name="Green R.E."/>
            <person name="Ray D.A."/>
        </authorList>
    </citation>
    <scope>NUCLEOTIDE SEQUENCE [LARGE SCALE GENOMIC DNA]</scope>
    <source>
        <strain evidence="2">KSC_2009_1</strain>
    </source>
</reference>
<feature type="signal peptide" evidence="1">
    <location>
        <begin position="1"/>
        <end position="20"/>
    </location>
</feature>
<accession>A0A151N6R8</accession>
<keyword evidence="1" id="KW-0732">Signal</keyword>
<evidence type="ECO:0000256" key="1">
    <source>
        <dbReference type="SAM" id="SignalP"/>
    </source>
</evidence>
<name>A0A151N6R8_ALLMI</name>
<protein>
    <submittedName>
        <fullName evidence="2">Uncharacterized protein</fullName>
    </submittedName>
</protein>
<evidence type="ECO:0000313" key="2">
    <source>
        <dbReference type="EMBL" id="KYO32441.1"/>
    </source>
</evidence>
<gene>
    <name evidence="2" type="ORF">Y1Q_0020391</name>
</gene>